<evidence type="ECO:0000313" key="1">
    <source>
        <dbReference type="EMBL" id="TVZ04704.1"/>
    </source>
</evidence>
<dbReference type="OrthoDB" id="3215819at2"/>
<dbReference type="Pfam" id="PF04672">
    <property type="entry name" value="Methyltransf_19"/>
    <property type="match status" value="1"/>
</dbReference>
<sequence length="246" mass="26736">MWNYWVGGKDHFAADRDAASRIAEAMPGLPLVARSVRKFLIAAVHTLAAEYGIRQFLDIGTGLPTADNTHEVAQGVAPESRIVYADYDPSVLAHARALLTSTPEGRTDYIEADLRDTRTILETAAKTLDLSKPVAILLLAVLHFIPDEDDPYGIVRTLLDAVPSGSYLVIVHAPSDLDPEEMAEQTRRYNASGAERMRPRSREEISRFFDGLELIAPGVAPLSDWLPPGQANIASGKGIAGIARKP</sequence>
<keyword evidence="1" id="KW-0808">Transferase</keyword>
<dbReference type="Gene3D" id="3.40.50.150">
    <property type="entry name" value="Vaccinia Virus protein VP39"/>
    <property type="match status" value="1"/>
</dbReference>
<dbReference type="PIRSF" id="PIRSF017393">
    <property type="entry name" value="MTase_SAV2177"/>
    <property type="match status" value="1"/>
</dbReference>
<dbReference type="InterPro" id="IPR029063">
    <property type="entry name" value="SAM-dependent_MTases_sf"/>
</dbReference>
<dbReference type="SUPFAM" id="SSF53335">
    <property type="entry name" value="S-adenosyl-L-methionine-dependent methyltransferases"/>
    <property type="match status" value="1"/>
</dbReference>
<protein>
    <submittedName>
        <fullName evidence="1">SAM-dependent methyltransferase</fullName>
    </submittedName>
</protein>
<dbReference type="GO" id="GO:0032259">
    <property type="term" value="P:methylation"/>
    <property type="evidence" value="ECO:0007669"/>
    <property type="project" value="UniProtKB-KW"/>
</dbReference>
<dbReference type="Proteomes" id="UP000460272">
    <property type="component" value="Unassembled WGS sequence"/>
</dbReference>
<name>A0A6P2C030_9ACTN</name>
<evidence type="ECO:0000313" key="2">
    <source>
        <dbReference type="Proteomes" id="UP000460272"/>
    </source>
</evidence>
<dbReference type="AlphaFoldDB" id="A0A6P2C030"/>
<organism evidence="1 2">
    <name type="scientific">Trebonia kvetii</name>
    <dbReference type="NCBI Taxonomy" id="2480626"/>
    <lineage>
        <taxon>Bacteria</taxon>
        <taxon>Bacillati</taxon>
        <taxon>Actinomycetota</taxon>
        <taxon>Actinomycetes</taxon>
        <taxon>Streptosporangiales</taxon>
        <taxon>Treboniaceae</taxon>
        <taxon>Trebonia</taxon>
    </lineage>
</organism>
<keyword evidence="1" id="KW-0489">Methyltransferase</keyword>
<dbReference type="InterPro" id="IPR006764">
    <property type="entry name" value="SAM_dep_MeTrfase_SAV2177_type"/>
</dbReference>
<gene>
    <name evidence="1" type="ORF">EAS64_18575</name>
</gene>
<dbReference type="GO" id="GO:0008168">
    <property type="term" value="F:methyltransferase activity"/>
    <property type="evidence" value="ECO:0007669"/>
    <property type="project" value="UniProtKB-KW"/>
</dbReference>
<dbReference type="EMBL" id="RPFW01000003">
    <property type="protein sequence ID" value="TVZ04704.1"/>
    <property type="molecule type" value="Genomic_DNA"/>
</dbReference>
<keyword evidence="2" id="KW-1185">Reference proteome</keyword>
<proteinExistence type="predicted"/>
<comment type="caution">
    <text evidence="1">The sequence shown here is derived from an EMBL/GenBank/DDBJ whole genome shotgun (WGS) entry which is preliminary data.</text>
</comment>
<accession>A0A6P2C030</accession>
<reference evidence="1 2" key="1">
    <citation type="submission" date="2018-11" db="EMBL/GenBank/DDBJ databases">
        <title>Trebonia kvetii gen.nov., sp.nov., a novel acidophilic actinobacterium, and proposal of the new actinobacterial family Treboniaceae fam. nov.</title>
        <authorList>
            <person name="Rapoport D."/>
            <person name="Sagova-Mareckova M."/>
            <person name="Sedlacek I."/>
            <person name="Provaznik J."/>
            <person name="Kralova S."/>
            <person name="Pavlinic D."/>
            <person name="Benes V."/>
            <person name="Kopecky J."/>
        </authorList>
    </citation>
    <scope>NUCLEOTIDE SEQUENCE [LARGE SCALE GENOMIC DNA]</scope>
    <source>
        <strain evidence="1 2">15Tr583</strain>
    </source>
</reference>